<evidence type="ECO:0000313" key="4">
    <source>
        <dbReference type="Proteomes" id="UP000318053"/>
    </source>
</evidence>
<evidence type="ECO:0000256" key="1">
    <source>
        <dbReference type="SAM" id="Phobius"/>
    </source>
</evidence>
<keyword evidence="1" id="KW-0812">Transmembrane</keyword>
<keyword evidence="1" id="KW-1133">Transmembrane helix</keyword>
<accession>A0A5C5XTZ5</accession>
<organism evidence="3 4">
    <name type="scientific">Allorhodopirellula solitaria</name>
    <dbReference type="NCBI Taxonomy" id="2527987"/>
    <lineage>
        <taxon>Bacteria</taxon>
        <taxon>Pseudomonadati</taxon>
        <taxon>Planctomycetota</taxon>
        <taxon>Planctomycetia</taxon>
        <taxon>Pirellulales</taxon>
        <taxon>Pirellulaceae</taxon>
        <taxon>Allorhodopirellula</taxon>
    </lineage>
</organism>
<comment type="caution">
    <text evidence="3">The sequence shown here is derived from an EMBL/GenBank/DDBJ whole genome shotgun (WGS) entry which is preliminary data.</text>
</comment>
<keyword evidence="1" id="KW-0472">Membrane</keyword>
<keyword evidence="4" id="KW-1185">Reference proteome</keyword>
<proteinExistence type="predicted"/>
<dbReference type="AlphaFoldDB" id="A0A5C5XTZ5"/>
<name>A0A5C5XTZ5_9BACT</name>
<keyword evidence="2" id="KW-0732">Signal</keyword>
<gene>
    <name evidence="3" type="ORF">CA85_28900</name>
</gene>
<dbReference type="EMBL" id="SJPK01000006">
    <property type="protein sequence ID" value="TWT66029.1"/>
    <property type="molecule type" value="Genomic_DNA"/>
</dbReference>
<dbReference type="RefSeq" id="WP_146391858.1">
    <property type="nucleotide sequence ID" value="NZ_SJPK01000006.1"/>
</dbReference>
<reference evidence="3 4" key="1">
    <citation type="submission" date="2019-02" db="EMBL/GenBank/DDBJ databases">
        <title>Deep-cultivation of Planctomycetes and their phenomic and genomic characterization uncovers novel biology.</title>
        <authorList>
            <person name="Wiegand S."/>
            <person name="Jogler M."/>
            <person name="Boedeker C."/>
            <person name="Pinto D."/>
            <person name="Vollmers J."/>
            <person name="Rivas-Marin E."/>
            <person name="Kohn T."/>
            <person name="Peeters S.H."/>
            <person name="Heuer A."/>
            <person name="Rast P."/>
            <person name="Oberbeckmann S."/>
            <person name="Bunk B."/>
            <person name="Jeske O."/>
            <person name="Meyerdierks A."/>
            <person name="Storesund J.E."/>
            <person name="Kallscheuer N."/>
            <person name="Luecker S."/>
            <person name="Lage O.M."/>
            <person name="Pohl T."/>
            <person name="Merkel B.J."/>
            <person name="Hornburger P."/>
            <person name="Mueller R.-W."/>
            <person name="Bruemmer F."/>
            <person name="Labrenz M."/>
            <person name="Spormann A.M."/>
            <person name="Op Den Camp H."/>
            <person name="Overmann J."/>
            <person name="Amann R."/>
            <person name="Jetten M.S.M."/>
            <person name="Mascher T."/>
            <person name="Medema M.H."/>
            <person name="Devos D.P."/>
            <person name="Kaster A.-K."/>
            <person name="Ovreas L."/>
            <person name="Rohde M."/>
            <person name="Galperin M.Y."/>
            <person name="Jogler C."/>
        </authorList>
    </citation>
    <scope>NUCLEOTIDE SEQUENCE [LARGE SCALE GENOMIC DNA]</scope>
    <source>
        <strain evidence="3 4">CA85</strain>
    </source>
</reference>
<feature type="chain" id="PRO_5022912192" evidence="2">
    <location>
        <begin position="32"/>
        <end position="230"/>
    </location>
</feature>
<evidence type="ECO:0000256" key="2">
    <source>
        <dbReference type="SAM" id="SignalP"/>
    </source>
</evidence>
<protein>
    <submittedName>
        <fullName evidence="3">Uncharacterized protein</fullName>
    </submittedName>
</protein>
<dbReference type="OrthoDB" id="282910at2"/>
<feature type="signal peptide" evidence="2">
    <location>
        <begin position="1"/>
        <end position="31"/>
    </location>
</feature>
<dbReference type="Proteomes" id="UP000318053">
    <property type="component" value="Unassembled WGS sequence"/>
</dbReference>
<sequence precursor="true">MKILSIGVAVAIISLASISLTSISLAPHAAAAEGDESGGNKPEPVSQQPAALSVAPLGYLDYPLDRPNWIEEHRLPEQPSEGEDLLISVSSGPAASPEIAAEMMEVMAGGAVENYLIEMAQGDPDLLPRDPISVDMNWVREQLISRRYDGTVDSGGQVRYESAGLLRINREQQHRLQQIVQNQHLETRLSTVAAVAITGLIAMIGGATGLGWLASRQQAKPAVDLLHRDA</sequence>
<evidence type="ECO:0000313" key="3">
    <source>
        <dbReference type="EMBL" id="TWT66029.1"/>
    </source>
</evidence>
<feature type="transmembrane region" description="Helical" evidence="1">
    <location>
        <begin position="192"/>
        <end position="213"/>
    </location>
</feature>